<protein>
    <submittedName>
        <fullName evidence="4">TetR/AcrR family transcriptional regulator</fullName>
    </submittedName>
</protein>
<evidence type="ECO:0000313" key="5">
    <source>
        <dbReference type="Proteomes" id="UP000266177"/>
    </source>
</evidence>
<reference evidence="4 5" key="1">
    <citation type="submission" date="2018-09" db="EMBL/GenBank/DDBJ databases">
        <title>Paenibacillus SK2017-BO5.</title>
        <authorList>
            <person name="Piskunova J.V."/>
            <person name="Dubiley S.A."/>
            <person name="Severinov K.V."/>
        </authorList>
    </citation>
    <scope>NUCLEOTIDE SEQUENCE [LARGE SCALE GENOMIC DNA]</scope>
    <source>
        <strain evidence="4 5">BO5</strain>
    </source>
</reference>
<dbReference type="AlphaFoldDB" id="A0A3A3GL10"/>
<dbReference type="GO" id="GO:0003677">
    <property type="term" value="F:DNA binding"/>
    <property type="evidence" value="ECO:0007669"/>
    <property type="project" value="UniProtKB-UniRule"/>
</dbReference>
<dbReference type="Proteomes" id="UP000266177">
    <property type="component" value="Unassembled WGS sequence"/>
</dbReference>
<accession>A0A3A3GL10</accession>
<keyword evidence="1 2" id="KW-0238">DNA-binding</keyword>
<dbReference type="PROSITE" id="PS50977">
    <property type="entry name" value="HTH_TETR_2"/>
    <property type="match status" value="1"/>
</dbReference>
<dbReference type="PRINTS" id="PR00455">
    <property type="entry name" value="HTHTETR"/>
</dbReference>
<dbReference type="InterPro" id="IPR050624">
    <property type="entry name" value="HTH-type_Tx_Regulator"/>
</dbReference>
<organism evidence="4 5">
    <name type="scientific">Paenibacillus thiaminolyticus</name>
    <name type="common">Bacillus thiaminolyticus</name>
    <dbReference type="NCBI Taxonomy" id="49283"/>
    <lineage>
        <taxon>Bacteria</taxon>
        <taxon>Bacillati</taxon>
        <taxon>Bacillota</taxon>
        <taxon>Bacilli</taxon>
        <taxon>Bacillales</taxon>
        <taxon>Paenibacillaceae</taxon>
        <taxon>Paenibacillus</taxon>
    </lineage>
</organism>
<evidence type="ECO:0000256" key="1">
    <source>
        <dbReference type="ARBA" id="ARBA00023125"/>
    </source>
</evidence>
<dbReference type="OrthoDB" id="9812484at2"/>
<dbReference type="EMBL" id="QYZD01000004">
    <property type="protein sequence ID" value="RJG25258.1"/>
    <property type="molecule type" value="Genomic_DNA"/>
</dbReference>
<dbReference type="InterPro" id="IPR001647">
    <property type="entry name" value="HTH_TetR"/>
</dbReference>
<dbReference type="PANTHER" id="PTHR43479">
    <property type="entry name" value="ACREF/ENVCD OPERON REPRESSOR-RELATED"/>
    <property type="match status" value="1"/>
</dbReference>
<feature type="DNA-binding region" description="H-T-H motif" evidence="2">
    <location>
        <begin position="24"/>
        <end position="43"/>
    </location>
</feature>
<feature type="domain" description="HTH tetR-type" evidence="3">
    <location>
        <begin position="1"/>
        <end position="61"/>
    </location>
</feature>
<dbReference type="Gene3D" id="1.10.357.10">
    <property type="entry name" value="Tetracycline Repressor, domain 2"/>
    <property type="match status" value="1"/>
</dbReference>
<dbReference type="PANTHER" id="PTHR43479:SF8">
    <property type="entry name" value="TRANSCRIPTIONAL REGULATOR, TETR FAMILY"/>
    <property type="match status" value="1"/>
</dbReference>
<dbReference type="Pfam" id="PF00440">
    <property type="entry name" value="TetR_N"/>
    <property type="match status" value="1"/>
</dbReference>
<dbReference type="Pfam" id="PF17934">
    <property type="entry name" value="TetR_C_26"/>
    <property type="match status" value="1"/>
</dbReference>
<evidence type="ECO:0000256" key="2">
    <source>
        <dbReference type="PROSITE-ProRule" id="PRU00335"/>
    </source>
</evidence>
<evidence type="ECO:0000313" key="4">
    <source>
        <dbReference type="EMBL" id="RJG25258.1"/>
    </source>
</evidence>
<proteinExistence type="predicted"/>
<sequence length="189" mass="21435">MDKREKIVQASIEVFKEKGIEKAKISDIVQKAEIAQGTFYLYFPSKLSVMPVIAEQIVLQFMKKIEVSVSLDDPLTEQLSQLVNAIFQVTAEFRDVSVLVYAGLSTTENMSKWENIYAPLYDLVASLFETNKQRRLVRANLDPARTAKLVLGLIEAAAEQVFLYDAYDSQNEANQRAELLTFLEHALRP</sequence>
<evidence type="ECO:0000259" key="3">
    <source>
        <dbReference type="PROSITE" id="PS50977"/>
    </source>
</evidence>
<dbReference type="RefSeq" id="WP_119792257.1">
    <property type="nucleotide sequence ID" value="NZ_QYZD01000004.1"/>
</dbReference>
<dbReference type="InterPro" id="IPR009057">
    <property type="entry name" value="Homeodomain-like_sf"/>
</dbReference>
<dbReference type="SUPFAM" id="SSF46689">
    <property type="entry name" value="Homeodomain-like"/>
    <property type="match status" value="1"/>
</dbReference>
<dbReference type="InterPro" id="IPR041603">
    <property type="entry name" value="YvdT_C"/>
</dbReference>
<dbReference type="SUPFAM" id="SSF48498">
    <property type="entry name" value="Tetracyclin repressor-like, C-terminal domain"/>
    <property type="match status" value="1"/>
</dbReference>
<dbReference type="InterPro" id="IPR036271">
    <property type="entry name" value="Tet_transcr_reg_TetR-rel_C_sf"/>
</dbReference>
<comment type="caution">
    <text evidence="4">The sequence shown here is derived from an EMBL/GenBank/DDBJ whole genome shotgun (WGS) entry which is preliminary data.</text>
</comment>
<name>A0A3A3GL10_PANTH</name>
<gene>
    <name evidence="4" type="ORF">DQX05_07360</name>
</gene>